<reference evidence="1 2" key="1">
    <citation type="submission" date="2018-07" db="EMBL/GenBank/DDBJ databases">
        <title>Genomic Encyclopedia of Type Strains, Phase III (KMG-III): the genomes of soil and plant-associated and newly described type strains.</title>
        <authorList>
            <person name="Whitman W."/>
        </authorList>
    </citation>
    <scope>NUCLEOTIDE SEQUENCE [LARGE SCALE GENOMIC DNA]</scope>
    <source>
        <strain evidence="1 2">CECT 8488</strain>
    </source>
</reference>
<evidence type="ECO:0000313" key="2">
    <source>
        <dbReference type="Proteomes" id="UP000256845"/>
    </source>
</evidence>
<dbReference type="RefSeq" id="WP_147300962.1">
    <property type="nucleotide sequence ID" value="NZ_QRDW01000002.1"/>
</dbReference>
<organism evidence="1 2">
    <name type="scientific">Aestuariispira insulae</name>
    <dbReference type="NCBI Taxonomy" id="1461337"/>
    <lineage>
        <taxon>Bacteria</taxon>
        <taxon>Pseudomonadati</taxon>
        <taxon>Pseudomonadota</taxon>
        <taxon>Alphaproteobacteria</taxon>
        <taxon>Rhodospirillales</taxon>
        <taxon>Kiloniellaceae</taxon>
        <taxon>Aestuariispira</taxon>
    </lineage>
</organism>
<gene>
    <name evidence="1" type="ORF">DFP90_102205</name>
</gene>
<name>A0A3D9HRR3_9PROT</name>
<dbReference type="EMBL" id="QRDW01000002">
    <property type="protein sequence ID" value="RED52187.1"/>
    <property type="molecule type" value="Genomic_DNA"/>
</dbReference>
<keyword evidence="2" id="KW-1185">Reference proteome</keyword>
<proteinExistence type="predicted"/>
<dbReference type="AlphaFoldDB" id="A0A3D9HRR3"/>
<sequence>MTVETENSTQVYHGDGESVSFAIPFYFLDKADLKIVRRLDDGTETTEVPQSVTGDGVADGGSLTLSSPLAAGQELHIIRWPAKTQLTRLVNANNLPPETVERLADRLLMLHQANWKQIEKAVRLPETYSGDALTIPEPPGEEALIGYDAAGKLVASTGFADTANAAHAAAAEAVAAASSVNNPLDKTQNLADLPDKEAAVANLFSGGLTSGVILAPKKNGDSNASFMIDHSVNGLQTLTITQNLSITPDLVHEGITELLFTNDGTGGYTIDSSTFTHSLEGDYNNAANARHHLVAYSVKDDAGVMVTWGYIKELGA</sequence>
<protein>
    <submittedName>
        <fullName evidence="1">Uncharacterized protein</fullName>
    </submittedName>
</protein>
<dbReference type="OrthoDB" id="5461292at2"/>
<evidence type="ECO:0000313" key="1">
    <source>
        <dbReference type="EMBL" id="RED52187.1"/>
    </source>
</evidence>
<comment type="caution">
    <text evidence="1">The sequence shown here is derived from an EMBL/GenBank/DDBJ whole genome shotgun (WGS) entry which is preliminary data.</text>
</comment>
<dbReference type="Proteomes" id="UP000256845">
    <property type="component" value="Unassembled WGS sequence"/>
</dbReference>
<accession>A0A3D9HRR3</accession>